<comment type="caution">
    <text evidence="2">The sequence shown here is derived from an EMBL/GenBank/DDBJ whole genome shotgun (WGS) entry which is preliminary data.</text>
</comment>
<proteinExistence type="predicted"/>
<keyword evidence="3" id="KW-1185">Reference proteome</keyword>
<evidence type="ECO:0000256" key="1">
    <source>
        <dbReference type="SAM" id="MobiDB-lite"/>
    </source>
</evidence>
<dbReference type="EMBL" id="MU853837">
    <property type="protein sequence ID" value="KAK3938105.1"/>
    <property type="molecule type" value="Genomic_DNA"/>
</dbReference>
<dbReference type="AlphaFoldDB" id="A0AAN6S2J7"/>
<reference evidence="3" key="1">
    <citation type="journal article" date="2023" name="Mol. Phylogenet. Evol.">
        <title>Genome-scale phylogeny and comparative genomics of the fungal order Sordariales.</title>
        <authorList>
            <person name="Hensen N."/>
            <person name="Bonometti L."/>
            <person name="Westerberg I."/>
            <person name="Brannstrom I.O."/>
            <person name="Guillou S."/>
            <person name="Cros-Aarteil S."/>
            <person name="Calhoun S."/>
            <person name="Haridas S."/>
            <person name="Kuo A."/>
            <person name="Mondo S."/>
            <person name="Pangilinan J."/>
            <person name="Riley R."/>
            <person name="LaButti K."/>
            <person name="Andreopoulos B."/>
            <person name="Lipzen A."/>
            <person name="Chen C."/>
            <person name="Yan M."/>
            <person name="Daum C."/>
            <person name="Ng V."/>
            <person name="Clum A."/>
            <person name="Steindorff A."/>
            <person name="Ohm R.A."/>
            <person name="Martin F."/>
            <person name="Silar P."/>
            <person name="Natvig D.O."/>
            <person name="Lalanne C."/>
            <person name="Gautier V."/>
            <person name="Ament-Velasquez S.L."/>
            <person name="Kruys A."/>
            <person name="Hutchinson M.I."/>
            <person name="Powell A.J."/>
            <person name="Barry K."/>
            <person name="Miller A.N."/>
            <person name="Grigoriev I.V."/>
            <person name="Debuchy R."/>
            <person name="Gladieux P."/>
            <person name="Hiltunen Thoren M."/>
            <person name="Johannesson H."/>
        </authorList>
    </citation>
    <scope>NUCLEOTIDE SEQUENCE [LARGE SCALE GENOMIC DNA]</scope>
    <source>
        <strain evidence="3">CBS 340.73</strain>
    </source>
</reference>
<evidence type="ECO:0000313" key="2">
    <source>
        <dbReference type="EMBL" id="KAK3938105.1"/>
    </source>
</evidence>
<protein>
    <submittedName>
        <fullName evidence="2">Uncharacterized protein</fullName>
    </submittedName>
</protein>
<accession>A0AAN6S2J7</accession>
<feature type="compositionally biased region" description="Acidic residues" evidence="1">
    <location>
        <begin position="75"/>
        <end position="84"/>
    </location>
</feature>
<feature type="region of interest" description="Disordered" evidence="1">
    <location>
        <begin position="1"/>
        <end position="88"/>
    </location>
</feature>
<name>A0AAN6S2J7_9PEZI</name>
<feature type="region of interest" description="Disordered" evidence="1">
    <location>
        <begin position="122"/>
        <end position="153"/>
    </location>
</feature>
<gene>
    <name evidence="2" type="ORF">QBC46DRAFT_356114</name>
</gene>
<feature type="compositionally biased region" description="Polar residues" evidence="1">
    <location>
        <begin position="130"/>
        <end position="139"/>
    </location>
</feature>
<sequence length="173" mass="18486">MAIGRSRSPSPPCSDDSDLEVVPPGILPQEAQRSVNLEARRATEARRRRTTNPGGDGARSPGNPPTPPTVPPVIEIEDTPDEVDTTSGDLHAVMETLSLADEPDDSRERTRVLARERHAVQKAHLGFASRESTPASPTQAPVAPPEGDRAFPRDLCTALEALQIANPTNTPPP</sequence>
<dbReference type="Proteomes" id="UP001303473">
    <property type="component" value="Unassembled WGS sequence"/>
</dbReference>
<organism evidence="2 3">
    <name type="scientific">Diplogelasinospora grovesii</name>
    <dbReference type="NCBI Taxonomy" id="303347"/>
    <lineage>
        <taxon>Eukaryota</taxon>
        <taxon>Fungi</taxon>
        <taxon>Dikarya</taxon>
        <taxon>Ascomycota</taxon>
        <taxon>Pezizomycotina</taxon>
        <taxon>Sordariomycetes</taxon>
        <taxon>Sordariomycetidae</taxon>
        <taxon>Sordariales</taxon>
        <taxon>Diplogelasinosporaceae</taxon>
        <taxon>Diplogelasinospora</taxon>
    </lineage>
</organism>
<evidence type="ECO:0000313" key="3">
    <source>
        <dbReference type="Proteomes" id="UP001303473"/>
    </source>
</evidence>
<feature type="compositionally biased region" description="Pro residues" evidence="1">
    <location>
        <begin position="62"/>
        <end position="71"/>
    </location>
</feature>